<dbReference type="Proteomes" id="UP000005238">
    <property type="component" value="Unassembled WGS sequence"/>
</dbReference>
<dbReference type="VEuPathDB" id="FungiDB:KRP22_3523"/>
<organism evidence="1 2">
    <name type="scientific">Phytophthora ramorum</name>
    <name type="common">Sudden oak death agent</name>
    <dbReference type="NCBI Taxonomy" id="164328"/>
    <lineage>
        <taxon>Eukaryota</taxon>
        <taxon>Sar</taxon>
        <taxon>Stramenopiles</taxon>
        <taxon>Oomycota</taxon>
        <taxon>Peronosporomycetes</taxon>
        <taxon>Peronosporales</taxon>
        <taxon>Peronosporaceae</taxon>
        <taxon>Phytophthora</taxon>
    </lineage>
</organism>
<dbReference type="HOGENOM" id="CLU_125717_0_0_1"/>
<dbReference type="AlphaFoldDB" id="H3GK08"/>
<evidence type="ECO:0000313" key="1">
    <source>
        <dbReference type="EnsemblProtists" id="Phyra76555"/>
    </source>
</evidence>
<keyword evidence="2" id="KW-1185">Reference proteome</keyword>
<dbReference type="InParanoid" id="H3GK08"/>
<accession>H3GK08</accession>
<proteinExistence type="predicted"/>
<sequence>MLQFISPTVGPKLDDEAVEIERFRARHRRLLRHQAQQFTPSSKVEDLDVDDGRKRKISANWRLKQQQTQVSIQQGDGHWPASAGTEMLMGFNAFDFSASPEAFYGEQEQSVSLCHAHSEQHKQQRMAEVAKQVTSMGFHCASMWEQSLPGLRQPGGPIRQLPAFGQSVPSRSLWVPPMQYTAQGDQCWPPHHQSQHYA</sequence>
<reference evidence="2" key="1">
    <citation type="journal article" date="2006" name="Science">
        <title>Phytophthora genome sequences uncover evolutionary origins and mechanisms of pathogenesis.</title>
        <authorList>
            <person name="Tyler B.M."/>
            <person name="Tripathy S."/>
            <person name="Zhang X."/>
            <person name="Dehal P."/>
            <person name="Jiang R.H."/>
            <person name="Aerts A."/>
            <person name="Arredondo F.D."/>
            <person name="Baxter L."/>
            <person name="Bensasson D."/>
            <person name="Beynon J.L."/>
            <person name="Chapman J."/>
            <person name="Damasceno C.M."/>
            <person name="Dorrance A.E."/>
            <person name="Dou D."/>
            <person name="Dickerman A.W."/>
            <person name="Dubchak I.L."/>
            <person name="Garbelotto M."/>
            <person name="Gijzen M."/>
            <person name="Gordon S.G."/>
            <person name="Govers F."/>
            <person name="Grunwald N.J."/>
            <person name="Huang W."/>
            <person name="Ivors K.L."/>
            <person name="Jones R.W."/>
            <person name="Kamoun S."/>
            <person name="Krampis K."/>
            <person name="Lamour K.H."/>
            <person name="Lee M.K."/>
            <person name="McDonald W.H."/>
            <person name="Medina M."/>
            <person name="Meijer H.J."/>
            <person name="Nordberg E.K."/>
            <person name="Maclean D.J."/>
            <person name="Ospina-Giraldo M.D."/>
            <person name="Morris P.F."/>
            <person name="Phuntumart V."/>
            <person name="Putnam N.H."/>
            <person name="Rash S."/>
            <person name="Rose J.K."/>
            <person name="Sakihama Y."/>
            <person name="Salamov A.A."/>
            <person name="Savidor A."/>
            <person name="Scheuring C.F."/>
            <person name="Smith B.M."/>
            <person name="Sobral B.W."/>
            <person name="Terry A."/>
            <person name="Torto-Alalibo T.A."/>
            <person name="Win J."/>
            <person name="Xu Z."/>
            <person name="Zhang H."/>
            <person name="Grigoriev I.V."/>
            <person name="Rokhsar D.S."/>
            <person name="Boore J.L."/>
        </authorList>
    </citation>
    <scope>NUCLEOTIDE SEQUENCE [LARGE SCALE GENOMIC DNA]</scope>
    <source>
        <strain evidence="2">Pr102</strain>
    </source>
</reference>
<dbReference type="EMBL" id="DS566015">
    <property type="status" value="NOT_ANNOTATED_CDS"/>
    <property type="molecule type" value="Genomic_DNA"/>
</dbReference>
<evidence type="ECO:0000313" key="2">
    <source>
        <dbReference type="Proteomes" id="UP000005238"/>
    </source>
</evidence>
<dbReference type="eggNOG" id="ENOG502SSNZ">
    <property type="taxonomic scope" value="Eukaryota"/>
</dbReference>
<dbReference type="EnsemblProtists" id="Phyra76555">
    <property type="protein sequence ID" value="Phyra76555"/>
    <property type="gene ID" value="Phyra76555"/>
</dbReference>
<name>H3GK08_PHYRM</name>
<dbReference type="OMA" id="PERALYY"/>
<reference evidence="1" key="2">
    <citation type="submission" date="2015-06" db="UniProtKB">
        <authorList>
            <consortium name="EnsemblProtists"/>
        </authorList>
    </citation>
    <scope>IDENTIFICATION</scope>
    <source>
        <strain evidence="1">Pr102</strain>
    </source>
</reference>
<dbReference type="VEuPathDB" id="FungiDB:KRP23_3241"/>
<protein>
    <submittedName>
        <fullName evidence="1">Uncharacterized protein</fullName>
    </submittedName>
</protein>